<dbReference type="Pfam" id="PF03567">
    <property type="entry name" value="Sulfotransfer_2"/>
    <property type="match status" value="1"/>
</dbReference>
<feature type="region of interest" description="Disordered" evidence="10">
    <location>
        <begin position="90"/>
        <end position="115"/>
    </location>
</feature>
<dbReference type="InterPro" id="IPR005331">
    <property type="entry name" value="Sulfotransferase"/>
</dbReference>
<feature type="compositionally biased region" description="Low complexity" evidence="10">
    <location>
        <begin position="92"/>
        <end position="111"/>
    </location>
</feature>
<evidence type="ECO:0000256" key="3">
    <source>
        <dbReference type="ARBA" id="ARBA00022679"/>
    </source>
</evidence>
<evidence type="ECO:0000313" key="12">
    <source>
        <dbReference type="Proteomes" id="UP001497623"/>
    </source>
</evidence>
<dbReference type="Proteomes" id="UP001497623">
    <property type="component" value="Unassembled WGS sequence"/>
</dbReference>
<sequence length="450" mass="53767">MFMVKEHAQWLLLSSSEGNSRSIANTAHILRLLMLRLRRLRNNEAFNTLLMFLRYSPYVLMVIGLKIYVLTLLVNSNSITINDNQYEDYEQKQGNQVNQQQEQHSQLSSSSTTEDPLTLEKQVVLRQLNDTIIKPSFNNRTPDTIWLFFNRIPRTGGQTLVNLLKSLSEDLDFQHQEHVYRTPWQRLMTDEEQRNLATWFEYNFWPKSYDRFSLYINFTEHRSKYVSFRPAYMTLVRDPVEKFISNFRYKRTDPERTKSEMGFRERQKPGSGRKWYWKKLEECVMKEDPECDLSPGKEDFTSSIPFLCGQEKYCLETDNQYALQRAKFNAEYEYSVIGAIEHWNETLTVLETYLPLFFNGATQRYWDKEYSNRIMNKNPKKYKEVPAPVIQKLRNKLSLEYELYEFLIQKLHKQYTTVAKNLEHTTKILSISKDKVHFSNWDRMDIEFAS</sequence>
<dbReference type="InterPro" id="IPR027417">
    <property type="entry name" value="P-loop_NTPase"/>
</dbReference>
<dbReference type="GO" id="GO:0000139">
    <property type="term" value="C:Golgi membrane"/>
    <property type="evidence" value="ECO:0007669"/>
    <property type="project" value="UniProtKB-SubCell"/>
</dbReference>
<keyword evidence="6" id="KW-1133">Transmembrane helix</keyword>
<comment type="caution">
    <text evidence="11">The sequence shown here is derived from an EMBL/GenBank/DDBJ whole genome shotgun (WGS) entry which is preliminary data.</text>
</comment>
<dbReference type="AlphaFoldDB" id="A0AAV2QZ21"/>
<evidence type="ECO:0000256" key="7">
    <source>
        <dbReference type="ARBA" id="ARBA00023034"/>
    </source>
</evidence>
<dbReference type="InterPro" id="IPR007734">
    <property type="entry name" value="Heparan_SO4_2-O-STrfase"/>
</dbReference>
<dbReference type="Gene3D" id="3.40.50.300">
    <property type="entry name" value="P-loop containing nucleotide triphosphate hydrolases"/>
    <property type="match status" value="1"/>
</dbReference>
<dbReference type="GO" id="GO:0008146">
    <property type="term" value="F:sulfotransferase activity"/>
    <property type="evidence" value="ECO:0007669"/>
    <property type="project" value="InterPro"/>
</dbReference>
<protein>
    <recommendedName>
        <fullName evidence="13">Heparan sulfate 2-O-sulfotransferase pipe</fullName>
    </recommendedName>
</protein>
<keyword evidence="5" id="KW-0735">Signal-anchor</keyword>
<keyword evidence="9" id="KW-0325">Glycoprotein</keyword>
<organism evidence="11 12">
    <name type="scientific">Meganyctiphanes norvegica</name>
    <name type="common">Northern krill</name>
    <name type="synonym">Thysanopoda norvegica</name>
    <dbReference type="NCBI Taxonomy" id="48144"/>
    <lineage>
        <taxon>Eukaryota</taxon>
        <taxon>Metazoa</taxon>
        <taxon>Ecdysozoa</taxon>
        <taxon>Arthropoda</taxon>
        <taxon>Crustacea</taxon>
        <taxon>Multicrustacea</taxon>
        <taxon>Malacostraca</taxon>
        <taxon>Eumalacostraca</taxon>
        <taxon>Eucarida</taxon>
        <taxon>Euphausiacea</taxon>
        <taxon>Euphausiidae</taxon>
        <taxon>Meganyctiphanes</taxon>
    </lineage>
</organism>
<keyword evidence="7" id="KW-0333">Golgi apparatus</keyword>
<keyword evidence="8" id="KW-0472">Membrane</keyword>
<evidence type="ECO:0000256" key="5">
    <source>
        <dbReference type="ARBA" id="ARBA00022968"/>
    </source>
</evidence>
<evidence type="ECO:0000256" key="10">
    <source>
        <dbReference type="SAM" id="MobiDB-lite"/>
    </source>
</evidence>
<keyword evidence="3" id="KW-0808">Transferase</keyword>
<evidence type="ECO:0000256" key="4">
    <source>
        <dbReference type="ARBA" id="ARBA00022692"/>
    </source>
</evidence>
<name>A0AAV2QZ21_MEGNR</name>
<dbReference type="SUPFAM" id="SSF52540">
    <property type="entry name" value="P-loop containing nucleoside triphosphate hydrolases"/>
    <property type="match status" value="1"/>
</dbReference>
<evidence type="ECO:0000256" key="2">
    <source>
        <dbReference type="ARBA" id="ARBA00010569"/>
    </source>
</evidence>
<evidence type="ECO:0000256" key="1">
    <source>
        <dbReference type="ARBA" id="ARBA00004323"/>
    </source>
</evidence>
<keyword evidence="12" id="KW-1185">Reference proteome</keyword>
<reference evidence="11 12" key="1">
    <citation type="submission" date="2024-05" db="EMBL/GenBank/DDBJ databases">
        <authorList>
            <person name="Wallberg A."/>
        </authorList>
    </citation>
    <scope>NUCLEOTIDE SEQUENCE [LARGE SCALE GENOMIC DNA]</scope>
</reference>
<evidence type="ECO:0008006" key="13">
    <source>
        <dbReference type="Google" id="ProtNLM"/>
    </source>
</evidence>
<proteinExistence type="inferred from homology"/>
<dbReference type="EMBL" id="CAXKWB010011961">
    <property type="protein sequence ID" value="CAL4102862.1"/>
    <property type="molecule type" value="Genomic_DNA"/>
</dbReference>
<comment type="subcellular location">
    <subcellularLocation>
        <location evidence="1">Golgi apparatus membrane</location>
        <topology evidence="1">Single-pass type II membrane protein</topology>
    </subcellularLocation>
</comment>
<keyword evidence="4" id="KW-0812">Transmembrane</keyword>
<accession>A0AAV2QZ21</accession>
<gene>
    <name evidence="11" type="ORF">MNOR_LOCUS17415</name>
</gene>
<dbReference type="PANTHER" id="PTHR12129:SF20">
    <property type="entry name" value="HEPARAN SULFATE 2-O-SULFOTRANSFERASE PIPE"/>
    <property type="match status" value="1"/>
</dbReference>
<comment type="similarity">
    <text evidence="2">Belongs to the sulfotransferase 3 family.</text>
</comment>
<evidence type="ECO:0000256" key="6">
    <source>
        <dbReference type="ARBA" id="ARBA00022989"/>
    </source>
</evidence>
<dbReference type="PANTHER" id="PTHR12129">
    <property type="entry name" value="HEPARAN SULFATE 2-O-SULFOTRANSFERASE"/>
    <property type="match status" value="1"/>
</dbReference>
<evidence type="ECO:0000313" key="11">
    <source>
        <dbReference type="EMBL" id="CAL4102862.1"/>
    </source>
</evidence>
<evidence type="ECO:0000256" key="8">
    <source>
        <dbReference type="ARBA" id="ARBA00023136"/>
    </source>
</evidence>
<feature type="non-terminal residue" evidence="11">
    <location>
        <position position="450"/>
    </location>
</feature>
<evidence type="ECO:0000256" key="9">
    <source>
        <dbReference type="ARBA" id="ARBA00023180"/>
    </source>
</evidence>